<gene>
    <name evidence="1" type="ORF">LI90_2754</name>
</gene>
<name>A0A132MWI4_9ACTN</name>
<dbReference type="Proteomes" id="UP000070188">
    <property type="component" value="Unassembled WGS sequence"/>
</dbReference>
<dbReference type="SUPFAM" id="SSF160904">
    <property type="entry name" value="Jann2411-like"/>
    <property type="match status" value="1"/>
</dbReference>
<dbReference type="PATRIC" id="fig|1469144.10.peg.2978"/>
<evidence type="ECO:0000313" key="2">
    <source>
        <dbReference type="Proteomes" id="UP000070188"/>
    </source>
</evidence>
<proteinExistence type="predicted"/>
<keyword evidence="2" id="KW-1185">Reference proteome</keyword>
<dbReference type="InterPro" id="IPR023286">
    <property type="entry name" value="ABATE_dom_sf"/>
</dbReference>
<evidence type="ECO:0000313" key="1">
    <source>
        <dbReference type="EMBL" id="KWX01722.1"/>
    </source>
</evidence>
<reference evidence="2" key="1">
    <citation type="submission" date="2015-04" db="EMBL/GenBank/DDBJ databases">
        <title>Physiological reanalysis, assessment of diazotrophy, and genome sequences of multiple isolates of Streptomyces thermoautotrophicus.</title>
        <authorList>
            <person name="MacKellar D.C."/>
            <person name="Lieber L."/>
            <person name="Norman J."/>
            <person name="Bolger A."/>
            <person name="Tobin C."/>
            <person name="Murray J.W."/>
            <person name="Chang R."/>
            <person name="Ford T."/>
            <person name="Nguyen P.Q."/>
            <person name="Woodward J."/>
            <person name="Permingeat H."/>
            <person name="Joshi N.S."/>
            <person name="Silver P.A."/>
            <person name="Usadel B."/>
            <person name="Rutherford A.W."/>
            <person name="Friesen M."/>
            <person name="Prell J."/>
        </authorList>
    </citation>
    <scope>NUCLEOTIDE SEQUENCE [LARGE SCALE GENOMIC DNA]</scope>
    <source>
        <strain evidence="2">H1</strain>
    </source>
</reference>
<dbReference type="OrthoDB" id="123307at2"/>
<comment type="caution">
    <text evidence="1">The sequence shown here is derived from an EMBL/GenBank/DDBJ whole genome shotgun (WGS) entry which is preliminary data.</text>
</comment>
<dbReference type="InterPro" id="IPR010852">
    <property type="entry name" value="ABATE"/>
</dbReference>
<organism evidence="1 2">
    <name type="scientific">Carbonactinospora thermoautotrophica</name>
    <dbReference type="NCBI Taxonomy" id="1469144"/>
    <lineage>
        <taxon>Bacteria</taxon>
        <taxon>Bacillati</taxon>
        <taxon>Actinomycetota</taxon>
        <taxon>Actinomycetes</taxon>
        <taxon>Kitasatosporales</taxon>
        <taxon>Carbonactinosporaceae</taxon>
        <taxon>Carbonactinospora</taxon>
    </lineage>
</organism>
<dbReference type="Pfam" id="PF07336">
    <property type="entry name" value="ABATE"/>
    <property type="match status" value="1"/>
</dbReference>
<sequence length="47" mass="5490">MWDGGRPSLDLVNTYRDRKGRGWELLREPDDLGAWQVAAGLRPRRPR</sequence>
<dbReference type="RefSeq" id="WP_079046033.1">
    <property type="nucleotide sequence ID" value="NZ_JYIJ01000018.1"/>
</dbReference>
<accession>A0A132MWI4</accession>
<protein>
    <submittedName>
        <fullName evidence="1">Uncharacterized protein</fullName>
    </submittedName>
</protein>
<dbReference type="AlphaFoldDB" id="A0A132MWI4"/>
<dbReference type="EMBL" id="LAXD01000001">
    <property type="protein sequence ID" value="KWX01722.1"/>
    <property type="molecule type" value="Genomic_DNA"/>
</dbReference>